<reference evidence="3 4" key="1">
    <citation type="submission" date="2024-09" db="EMBL/GenBank/DDBJ databases">
        <authorList>
            <person name="Sun Q."/>
            <person name="Mori K."/>
        </authorList>
    </citation>
    <scope>NUCLEOTIDE SEQUENCE [LARGE SCALE GENOMIC DNA]</scope>
    <source>
        <strain evidence="3 4">TBRC 0563</strain>
    </source>
</reference>
<dbReference type="EMBL" id="JBHLZP010000493">
    <property type="protein sequence ID" value="MFB9838301.1"/>
    <property type="molecule type" value="Genomic_DNA"/>
</dbReference>
<evidence type="ECO:0000256" key="1">
    <source>
        <dbReference type="SAM" id="MobiDB-lite"/>
    </source>
</evidence>
<organism evidence="3 4">
    <name type="scientific">Actinoallomurus acaciae</name>
    <dbReference type="NCBI Taxonomy" id="502577"/>
    <lineage>
        <taxon>Bacteria</taxon>
        <taxon>Bacillati</taxon>
        <taxon>Actinomycetota</taxon>
        <taxon>Actinomycetes</taxon>
        <taxon>Streptosporangiales</taxon>
        <taxon>Thermomonosporaceae</taxon>
        <taxon>Actinoallomurus</taxon>
    </lineage>
</organism>
<evidence type="ECO:0000256" key="2">
    <source>
        <dbReference type="SAM" id="SignalP"/>
    </source>
</evidence>
<sequence>MRIIFVILVLALGACSSGGHSAGGPNGHSLSPAPTPATTGPAFGSPRGAAPVTTPPPDDEPGEEAPEHSGPHKVTFAIRGNGRASVSFTAPDGHRGRLVVSPPWSRTFTVNDGQSVDVNAHGTGSGELTCTLSVDGELVKSATSSGGSSTVDCGDSLGF</sequence>
<feature type="chain" id="PRO_5047144865" description="MmpS family membrane protein" evidence="2">
    <location>
        <begin position="22"/>
        <end position="159"/>
    </location>
</feature>
<proteinExistence type="predicted"/>
<keyword evidence="4" id="KW-1185">Reference proteome</keyword>
<keyword evidence="2" id="KW-0732">Signal</keyword>
<name>A0ABV5YT85_9ACTN</name>
<dbReference type="Proteomes" id="UP001589627">
    <property type="component" value="Unassembled WGS sequence"/>
</dbReference>
<accession>A0ABV5YT85</accession>
<dbReference type="Gene3D" id="2.60.40.2880">
    <property type="entry name" value="MmpS1-5, C-terminal soluble domain"/>
    <property type="match status" value="1"/>
</dbReference>
<dbReference type="PROSITE" id="PS51257">
    <property type="entry name" value="PROKAR_LIPOPROTEIN"/>
    <property type="match status" value="1"/>
</dbReference>
<feature type="signal peptide" evidence="2">
    <location>
        <begin position="1"/>
        <end position="21"/>
    </location>
</feature>
<feature type="compositionally biased region" description="Low complexity" evidence="1">
    <location>
        <begin position="36"/>
        <end position="52"/>
    </location>
</feature>
<feature type="region of interest" description="Disordered" evidence="1">
    <location>
        <begin position="19"/>
        <end position="100"/>
    </location>
</feature>
<gene>
    <name evidence="3" type="ORF">ACFFNX_39725</name>
</gene>
<evidence type="ECO:0000313" key="4">
    <source>
        <dbReference type="Proteomes" id="UP001589627"/>
    </source>
</evidence>
<comment type="caution">
    <text evidence="3">The sequence shown here is derived from an EMBL/GenBank/DDBJ whole genome shotgun (WGS) entry which is preliminary data.</text>
</comment>
<dbReference type="InterPro" id="IPR038468">
    <property type="entry name" value="MmpS_C"/>
</dbReference>
<evidence type="ECO:0008006" key="5">
    <source>
        <dbReference type="Google" id="ProtNLM"/>
    </source>
</evidence>
<evidence type="ECO:0000313" key="3">
    <source>
        <dbReference type="EMBL" id="MFB9838301.1"/>
    </source>
</evidence>
<protein>
    <recommendedName>
        <fullName evidence="5">MmpS family membrane protein</fullName>
    </recommendedName>
</protein>
<dbReference type="RefSeq" id="WP_378211317.1">
    <property type="nucleotide sequence ID" value="NZ_JBHLZP010000493.1"/>
</dbReference>